<protein>
    <submittedName>
        <fullName evidence="3">Membrane protein</fullName>
    </submittedName>
</protein>
<evidence type="ECO:0000256" key="1">
    <source>
        <dbReference type="SAM" id="MobiDB-lite"/>
    </source>
</evidence>
<evidence type="ECO:0000256" key="2">
    <source>
        <dbReference type="SAM" id="SignalP"/>
    </source>
</evidence>
<feature type="compositionally biased region" description="Basic and acidic residues" evidence="1">
    <location>
        <begin position="197"/>
        <end position="214"/>
    </location>
</feature>
<name>Q2L0T2_BORA1</name>
<keyword evidence="4" id="KW-1185">Reference proteome</keyword>
<dbReference type="OrthoDB" id="121499at2"/>
<dbReference type="STRING" id="360910.BAV1826"/>
<dbReference type="Proteomes" id="UP000001977">
    <property type="component" value="Chromosome"/>
</dbReference>
<evidence type="ECO:0000313" key="3">
    <source>
        <dbReference type="EMBL" id="CAJ49435.1"/>
    </source>
</evidence>
<sequence>MTARPSASLLMSLTVLASVAGLSAQAQVSYDPPEAAATPASPDPAAANLAAATVSSQPPPALPVYQQPPVPGDGYLWMPGYWARNAYGFYWVPGAWVIAPYTGALWTPGYWAFDAGVYRWHPGYWGPHIGYYGGINYGFGYIGIGYVGGYWRNNAFFYNRSITNVNLAHVTNVYHHTVVVNNIDRRRVSYNGGPGGLDHRPSPQEEAARADRRTPPTQDQMNHARWAGNSRAQWAGHGDGPRQVVADTPLGSPRPRSNSGDPATGSSNPNGPGAKSSHGGPNRFEATQGRAPSGTARASAPAMNRAPHHDMPTALGRHPAHSGENRINGNERERQGGERPQHRESRPRPEGHGPG</sequence>
<feature type="region of interest" description="Disordered" evidence="1">
    <location>
        <begin position="190"/>
        <end position="355"/>
    </location>
</feature>
<evidence type="ECO:0000313" key="4">
    <source>
        <dbReference type="Proteomes" id="UP000001977"/>
    </source>
</evidence>
<dbReference type="RefSeq" id="WP_012417496.1">
    <property type="nucleotide sequence ID" value="NC_010645.1"/>
</dbReference>
<proteinExistence type="predicted"/>
<feature type="chain" id="PRO_5004211692" evidence="2">
    <location>
        <begin position="27"/>
        <end position="355"/>
    </location>
</feature>
<accession>Q2L0T2</accession>
<dbReference type="HOGENOM" id="CLU_051460_0_0_4"/>
<reference evidence="3 4" key="1">
    <citation type="journal article" date="2006" name="J. Bacteriol.">
        <title>Comparison of the genome sequence of the poultry pathogen Bordetella avium with those of B. bronchiseptica, B. pertussis, and B. parapertussis reveals extensive diversity in surface structures associated with host interaction.</title>
        <authorList>
            <person name="Sebaihia M."/>
            <person name="Preston A."/>
            <person name="Maskell D.J."/>
            <person name="Kuzmiak H."/>
            <person name="Connell T.D."/>
            <person name="King N.D."/>
            <person name="Orndorff P.E."/>
            <person name="Miyamoto D.M."/>
            <person name="Thomson N.R."/>
            <person name="Harris D."/>
            <person name="Goble A."/>
            <person name="Lord A."/>
            <person name="Murphy L."/>
            <person name="Quail M.A."/>
            <person name="Rutter S."/>
            <person name="Squares R."/>
            <person name="Squares S."/>
            <person name="Woodward J."/>
            <person name="Parkhill J."/>
            <person name="Temple L.M."/>
        </authorList>
    </citation>
    <scope>NUCLEOTIDE SEQUENCE [LARGE SCALE GENOMIC DNA]</scope>
    <source>
        <strain evidence="3 4">197N</strain>
    </source>
</reference>
<dbReference type="eggNOG" id="COG0810">
    <property type="taxonomic scope" value="Bacteria"/>
</dbReference>
<dbReference type="Pfam" id="PF12779">
    <property type="entry name" value="WXXGXW"/>
    <property type="match status" value="2"/>
</dbReference>
<feature type="signal peptide" evidence="2">
    <location>
        <begin position="1"/>
        <end position="26"/>
    </location>
</feature>
<dbReference type="EMBL" id="AM167904">
    <property type="protein sequence ID" value="CAJ49435.1"/>
    <property type="molecule type" value="Genomic_DNA"/>
</dbReference>
<organism evidence="3 4">
    <name type="scientific">Bordetella avium (strain 197N)</name>
    <dbReference type="NCBI Taxonomy" id="360910"/>
    <lineage>
        <taxon>Bacteria</taxon>
        <taxon>Pseudomonadati</taxon>
        <taxon>Pseudomonadota</taxon>
        <taxon>Betaproteobacteria</taxon>
        <taxon>Burkholderiales</taxon>
        <taxon>Alcaligenaceae</taxon>
        <taxon>Bordetella</taxon>
    </lineage>
</organism>
<dbReference type="InterPro" id="IPR024447">
    <property type="entry name" value="YXWGXW_rpt"/>
</dbReference>
<feature type="compositionally biased region" description="Basic and acidic residues" evidence="1">
    <location>
        <begin position="321"/>
        <end position="355"/>
    </location>
</feature>
<feature type="compositionally biased region" description="Polar residues" evidence="1">
    <location>
        <begin position="255"/>
        <end position="270"/>
    </location>
</feature>
<dbReference type="AlphaFoldDB" id="Q2L0T2"/>
<dbReference type="KEGG" id="bav:BAV1826"/>
<gene>
    <name evidence="3" type="ordered locus">BAV1826</name>
</gene>
<keyword evidence="2" id="KW-0732">Signal</keyword>